<dbReference type="SFLD" id="SFLDG01129">
    <property type="entry name" value="C1.5:_HAD__Beta-PGM__Phosphata"/>
    <property type="match status" value="1"/>
</dbReference>
<gene>
    <name evidence="1" type="ORF">LIZ65_12030</name>
</gene>
<dbReference type="SFLD" id="SFLDS00003">
    <property type="entry name" value="Haloacid_Dehalogenase"/>
    <property type="match status" value="1"/>
</dbReference>
<dbReference type="CDD" id="cd02603">
    <property type="entry name" value="HAD_sEH-N_like"/>
    <property type="match status" value="1"/>
</dbReference>
<protein>
    <submittedName>
        <fullName evidence="1">HAD family phosphatase</fullName>
    </submittedName>
</protein>
<evidence type="ECO:0000313" key="1">
    <source>
        <dbReference type="EMBL" id="MCB7388015.1"/>
    </source>
</evidence>
<sequence length="198" mass="22903">MLNYKNIIFDFGNVIAEYNEDYIFRQFCADAKDLPTMAQAILPTWPQLDYGSLDYQEVKEQAMQSVPSHLTEAVENFYDNWYRCLLPIKEIWSLIEELHNLRIPLYILSNAPTLFAAKADYYEITKKFTGILFSAPLKMGKPNPDFYRYLFDTYSLIPEECFFIDDRSDNIMAGRSLGMDGIVFSGDVQAVRRAIGLP</sequence>
<dbReference type="InterPro" id="IPR036412">
    <property type="entry name" value="HAD-like_sf"/>
</dbReference>
<dbReference type="PRINTS" id="PR00413">
    <property type="entry name" value="HADHALOGNASE"/>
</dbReference>
<comment type="caution">
    <text evidence="1">The sequence shown here is derived from an EMBL/GenBank/DDBJ whole genome shotgun (WGS) entry which is preliminary data.</text>
</comment>
<dbReference type="InterPro" id="IPR023214">
    <property type="entry name" value="HAD_sf"/>
</dbReference>
<dbReference type="PANTHER" id="PTHR43611:SF3">
    <property type="entry name" value="FLAVIN MONONUCLEOTIDE HYDROLASE 1, CHLOROPLATIC"/>
    <property type="match status" value="1"/>
</dbReference>
<dbReference type="Gene3D" id="1.10.150.240">
    <property type="entry name" value="Putative phosphatase, domain 2"/>
    <property type="match status" value="1"/>
</dbReference>
<name>A0ABS8DI22_9FIRM</name>
<dbReference type="EMBL" id="JAJCIS010000008">
    <property type="protein sequence ID" value="MCB7388015.1"/>
    <property type="molecule type" value="Genomic_DNA"/>
</dbReference>
<dbReference type="InterPro" id="IPR023198">
    <property type="entry name" value="PGP-like_dom2"/>
</dbReference>
<dbReference type="NCBIfam" id="TIGR01509">
    <property type="entry name" value="HAD-SF-IA-v3"/>
    <property type="match status" value="1"/>
</dbReference>
<dbReference type="Pfam" id="PF00702">
    <property type="entry name" value="Hydrolase"/>
    <property type="match status" value="1"/>
</dbReference>
<dbReference type="Proteomes" id="UP001299546">
    <property type="component" value="Unassembled WGS sequence"/>
</dbReference>
<evidence type="ECO:0000313" key="2">
    <source>
        <dbReference type="Proteomes" id="UP001299546"/>
    </source>
</evidence>
<proteinExistence type="predicted"/>
<reference evidence="1 2" key="1">
    <citation type="submission" date="2021-10" db="EMBL/GenBank/DDBJ databases">
        <title>Collection of gut derived symbiotic bacterial strains cultured from healthy donors.</title>
        <authorList>
            <person name="Lin H."/>
            <person name="Littmann E."/>
            <person name="Kohout C."/>
            <person name="Pamer E.G."/>
        </authorList>
    </citation>
    <scope>NUCLEOTIDE SEQUENCE [LARGE SCALE GENOMIC DNA]</scope>
    <source>
        <strain evidence="1 2">DFI.1.165</strain>
    </source>
</reference>
<keyword evidence="2" id="KW-1185">Reference proteome</keyword>
<dbReference type="RefSeq" id="WP_066731075.1">
    <property type="nucleotide sequence ID" value="NZ_JAJCIQ010000004.1"/>
</dbReference>
<dbReference type="Gene3D" id="3.40.50.1000">
    <property type="entry name" value="HAD superfamily/HAD-like"/>
    <property type="match status" value="1"/>
</dbReference>
<dbReference type="PANTHER" id="PTHR43611">
    <property type="entry name" value="ALPHA-D-GLUCOSE 1-PHOSPHATE PHOSPHATASE"/>
    <property type="match status" value="1"/>
</dbReference>
<dbReference type="SUPFAM" id="SSF56784">
    <property type="entry name" value="HAD-like"/>
    <property type="match status" value="1"/>
</dbReference>
<accession>A0ABS8DI22</accession>
<dbReference type="InterPro" id="IPR006439">
    <property type="entry name" value="HAD-SF_hydro_IA"/>
</dbReference>
<organism evidence="1 2">
    <name type="scientific">Bariatricus massiliensis</name>
    <dbReference type="NCBI Taxonomy" id="1745713"/>
    <lineage>
        <taxon>Bacteria</taxon>
        <taxon>Bacillati</taxon>
        <taxon>Bacillota</taxon>
        <taxon>Clostridia</taxon>
        <taxon>Lachnospirales</taxon>
        <taxon>Lachnospiraceae</taxon>
        <taxon>Bariatricus</taxon>
    </lineage>
</organism>